<protein>
    <recommendedName>
        <fullName evidence="3">Haemagglutinin Mycoplasma domain-containing protein</fullName>
    </recommendedName>
</protein>
<feature type="region of interest" description="Disordered" evidence="1">
    <location>
        <begin position="609"/>
        <end position="629"/>
    </location>
</feature>
<feature type="compositionally biased region" description="Low complexity" evidence="1">
    <location>
        <begin position="611"/>
        <end position="623"/>
    </location>
</feature>
<name>A0ABT5GAH0_9MOLU</name>
<accession>A0ABT5GAH0</accession>
<evidence type="ECO:0000313" key="5">
    <source>
        <dbReference type="Proteomes" id="UP001220940"/>
    </source>
</evidence>
<dbReference type="PROSITE" id="PS51257">
    <property type="entry name" value="PROKAR_LIPOPROTEIN"/>
    <property type="match status" value="1"/>
</dbReference>
<dbReference type="EMBL" id="JAJHZM010000005">
    <property type="protein sequence ID" value="MDC4181769.1"/>
    <property type="molecule type" value="Genomic_DNA"/>
</dbReference>
<sequence length="629" mass="69131">MKQKTKKLLQLSFSLGFLATTALIATSCNQPKTVTPKPTNPMQPGNGSGSGSGETMQPGSGSGTGTGTTTPDNSEAKNQLKALIDKENDNLGLYEDYSMIKSTLAEAYDAAKEINNKANATPQELTDAKSKLDAAINKAKTDKTTFDSENVDLVNAYSALKNKLSSKDSDLEMISEDKYLPIKTHLTNLYDQASNFIKNTLQANPKPTDSVLNNLKTNIESVVSRLSDEKNNLDQYSNFKLFKIEDSNFKGDLKYSRKPENAQNLVGFSSSFDNDVDSYQWKYATRYINNIDNENKNSEVTNVGWIYNLDSNPETGKKPASYEVTFEYYGGPTATLYFPYKAAKEGQNKDTLSLKYKLNDKAEMNFDLSNVKVDGIEVAKIELTDLKFGENKISFSTANDKKAPMIGNIYISSTSDTTNAVYDDIFGNIKNSNKPNEITVDFAKGYGLANKGFGLTGSKHNTFIKKLTGKLGSASENKDYYLLGYLGNNAGGMQSDASNNELYYSFYVNAPKEGEYDISGIYNLGTNNRGLRFWTKTFGNTESGSSASFNTPKHGEWSENLLAIFDKNNKAADNKVSLNLKKGLNKIIVSGSSWNSEAPNLGNVTFTFKNTPSPSTSSTTPTTDVRSEW</sequence>
<dbReference type="Pfam" id="PF07554">
    <property type="entry name" value="FIVAR"/>
    <property type="match status" value="2"/>
</dbReference>
<evidence type="ECO:0000259" key="3">
    <source>
        <dbReference type="Pfam" id="PF05692"/>
    </source>
</evidence>
<dbReference type="InterPro" id="IPR008692">
    <property type="entry name" value="Hemogglutn_Mycoplasma"/>
</dbReference>
<feature type="domain" description="Haemagglutinin Mycoplasma" evidence="3">
    <location>
        <begin position="372"/>
        <end position="608"/>
    </location>
</feature>
<dbReference type="Gene3D" id="2.60.120.260">
    <property type="entry name" value="Galactose-binding domain-like"/>
    <property type="match status" value="1"/>
</dbReference>
<feature type="region of interest" description="Disordered" evidence="1">
    <location>
        <begin position="32"/>
        <end position="74"/>
    </location>
</feature>
<dbReference type="Proteomes" id="UP001220940">
    <property type="component" value="Unassembled WGS sequence"/>
</dbReference>
<comment type="caution">
    <text evidence="4">The sequence shown here is derived from an EMBL/GenBank/DDBJ whole genome shotgun (WGS) entry which is preliminary data.</text>
</comment>
<evidence type="ECO:0000256" key="2">
    <source>
        <dbReference type="SAM" id="SignalP"/>
    </source>
</evidence>
<dbReference type="RefSeq" id="WP_255034315.1">
    <property type="nucleotide sequence ID" value="NZ_CP101414.1"/>
</dbReference>
<gene>
    <name evidence="4" type="ORF">LNO68_01025</name>
</gene>
<feature type="signal peptide" evidence="2">
    <location>
        <begin position="1"/>
        <end position="24"/>
    </location>
</feature>
<organism evidence="4 5">
    <name type="scientific">Mycoplasma bradburyae</name>
    <dbReference type="NCBI Taxonomy" id="2963128"/>
    <lineage>
        <taxon>Bacteria</taxon>
        <taxon>Bacillati</taxon>
        <taxon>Mycoplasmatota</taxon>
        <taxon>Mollicutes</taxon>
        <taxon>Mycoplasmataceae</taxon>
        <taxon>Mycoplasma</taxon>
    </lineage>
</organism>
<proteinExistence type="predicted"/>
<feature type="domain" description="Haemagglutinin Mycoplasma" evidence="3">
    <location>
        <begin position="253"/>
        <end position="366"/>
    </location>
</feature>
<evidence type="ECO:0000313" key="4">
    <source>
        <dbReference type="EMBL" id="MDC4181769.1"/>
    </source>
</evidence>
<feature type="compositionally biased region" description="Polar residues" evidence="1">
    <location>
        <begin position="32"/>
        <end position="45"/>
    </location>
</feature>
<reference evidence="4" key="1">
    <citation type="submission" date="2021-11" db="EMBL/GenBank/DDBJ databases">
        <title>Description of Mycoplasma bradburyaesp. nov.from sea birds: a tribute to a great mycoplasmologist.</title>
        <authorList>
            <person name="Ramirez A.S."/>
            <person name="Poveda C."/>
            <person name="Suarez-Perez A."/>
            <person name="Rosales R.S."/>
            <person name="Dijkman R."/>
            <person name="Feberwee A."/>
            <person name="Spergser J."/>
            <person name="Szostak M.P."/>
            <person name="Ressel L."/>
            <person name="Calabuig P."/>
            <person name="Catania S."/>
            <person name="Gobbo F."/>
            <person name="Timofte D."/>
            <person name="Poveda J.B."/>
        </authorList>
    </citation>
    <scope>NUCLEOTIDE SEQUENCE [LARGE SCALE GENOMIC DNA]</scope>
    <source>
        <strain evidence="4">T158</strain>
    </source>
</reference>
<keyword evidence="2" id="KW-0732">Signal</keyword>
<evidence type="ECO:0000256" key="1">
    <source>
        <dbReference type="SAM" id="MobiDB-lite"/>
    </source>
</evidence>
<keyword evidence="5" id="KW-1185">Reference proteome</keyword>
<feature type="chain" id="PRO_5047294917" description="Haemagglutinin Mycoplasma domain-containing protein" evidence="2">
    <location>
        <begin position="25"/>
        <end position="629"/>
    </location>
</feature>
<dbReference type="Pfam" id="PF05692">
    <property type="entry name" value="Myco_haema"/>
    <property type="match status" value="2"/>
</dbReference>